<dbReference type="Gene3D" id="3.40.50.150">
    <property type="entry name" value="Vaccinia Virus protein VP39"/>
    <property type="match status" value="1"/>
</dbReference>
<dbReference type="InterPro" id="IPR025714">
    <property type="entry name" value="Methyltranfer_dom"/>
</dbReference>
<dbReference type="RefSeq" id="WP_131013076.1">
    <property type="nucleotide sequence ID" value="NZ_SIRE01000006.1"/>
</dbReference>
<dbReference type="Proteomes" id="UP000293142">
    <property type="component" value="Unassembled WGS sequence"/>
</dbReference>
<dbReference type="GO" id="GO:0032259">
    <property type="term" value="P:methylation"/>
    <property type="evidence" value="ECO:0007669"/>
    <property type="project" value="UniProtKB-KW"/>
</dbReference>
<dbReference type="PANTHER" id="PTHR43861">
    <property type="entry name" value="TRANS-ACONITATE 2-METHYLTRANSFERASE-RELATED"/>
    <property type="match status" value="1"/>
</dbReference>
<reference evidence="2 3" key="1">
    <citation type="submission" date="2019-02" db="EMBL/GenBank/DDBJ databases">
        <title>Paenibacillus sp. nov., isolated from surface-sterilized tissue of Thalictrum simplex L.</title>
        <authorList>
            <person name="Tuo L."/>
        </authorList>
    </citation>
    <scope>NUCLEOTIDE SEQUENCE [LARGE SCALE GENOMIC DNA]</scope>
    <source>
        <strain evidence="2 3">N2SHLJ1</strain>
    </source>
</reference>
<sequence>MNEQTSQERARLSGKLMQVLDSRSLRQSHKRLADMLVPGLSVLDIGCGTGAITRGIAEAVNPGGNVVGMDNDPHLIGKALQAYSDIPNLTFTVGDMYVIPYKEQFDIVTASRVLIWLSEPLKALNAVKSAAKKGGRIVISDYNHTKIKWDPAPPASMLLFYSAYLRWRADAGMDNAIADRLPELFEQAGIGGIKVTPQHEVIRRTDPDFHSRIRIWADTASSRGPQMERDGYITKAEYLAAEEEYREWSARDAQAVTMYMLAVEGVV</sequence>
<dbReference type="OrthoDB" id="9797252at2"/>
<keyword evidence="3" id="KW-1185">Reference proteome</keyword>
<dbReference type="Pfam" id="PF13847">
    <property type="entry name" value="Methyltransf_31"/>
    <property type="match status" value="1"/>
</dbReference>
<feature type="domain" description="Methyltransferase" evidence="1">
    <location>
        <begin position="38"/>
        <end position="143"/>
    </location>
</feature>
<dbReference type="InterPro" id="IPR029063">
    <property type="entry name" value="SAM-dependent_MTases_sf"/>
</dbReference>
<gene>
    <name evidence="2" type="ORF">EYB31_09525</name>
</gene>
<evidence type="ECO:0000313" key="2">
    <source>
        <dbReference type="EMBL" id="TBL79830.1"/>
    </source>
</evidence>
<keyword evidence="2" id="KW-0808">Transferase</keyword>
<evidence type="ECO:0000313" key="3">
    <source>
        <dbReference type="Proteomes" id="UP000293142"/>
    </source>
</evidence>
<protein>
    <submittedName>
        <fullName evidence="2">Methyltransferase domain-containing protein</fullName>
    </submittedName>
</protein>
<dbReference type="AlphaFoldDB" id="A0A4Q9DV49"/>
<comment type="caution">
    <text evidence="2">The sequence shown here is derived from an EMBL/GenBank/DDBJ whole genome shotgun (WGS) entry which is preliminary data.</text>
</comment>
<proteinExistence type="predicted"/>
<dbReference type="EMBL" id="SIRE01000006">
    <property type="protein sequence ID" value="TBL79830.1"/>
    <property type="molecule type" value="Genomic_DNA"/>
</dbReference>
<keyword evidence="2" id="KW-0489">Methyltransferase</keyword>
<dbReference type="CDD" id="cd02440">
    <property type="entry name" value="AdoMet_MTases"/>
    <property type="match status" value="1"/>
</dbReference>
<dbReference type="SUPFAM" id="SSF53335">
    <property type="entry name" value="S-adenosyl-L-methionine-dependent methyltransferases"/>
    <property type="match status" value="1"/>
</dbReference>
<name>A0A4Q9DV49_9BACL</name>
<accession>A0A4Q9DV49</accession>
<dbReference type="GO" id="GO:0008168">
    <property type="term" value="F:methyltransferase activity"/>
    <property type="evidence" value="ECO:0007669"/>
    <property type="project" value="UniProtKB-KW"/>
</dbReference>
<evidence type="ECO:0000259" key="1">
    <source>
        <dbReference type="Pfam" id="PF13847"/>
    </source>
</evidence>
<organism evidence="2 3">
    <name type="scientific">Paenibacillus thalictri</name>
    <dbReference type="NCBI Taxonomy" id="2527873"/>
    <lineage>
        <taxon>Bacteria</taxon>
        <taxon>Bacillati</taxon>
        <taxon>Bacillota</taxon>
        <taxon>Bacilli</taxon>
        <taxon>Bacillales</taxon>
        <taxon>Paenibacillaceae</taxon>
        <taxon>Paenibacillus</taxon>
    </lineage>
</organism>